<evidence type="ECO:0000313" key="2">
    <source>
        <dbReference type="Proteomes" id="UP001060085"/>
    </source>
</evidence>
<dbReference type="Proteomes" id="UP001060085">
    <property type="component" value="Linkage Group LG06"/>
</dbReference>
<comment type="caution">
    <text evidence="1">The sequence shown here is derived from an EMBL/GenBank/DDBJ whole genome shotgun (WGS) entry which is preliminary data.</text>
</comment>
<evidence type="ECO:0000313" key="1">
    <source>
        <dbReference type="EMBL" id="KAI5656269.1"/>
    </source>
</evidence>
<name>A0ACC0A6P4_CATRO</name>
<dbReference type="EMBL" id="CM044706">
    <property type="protein sequence ID" value="KAI5656269.1"/>
    <property type="molecule type" value="Genomic_DNA"/>
</dbReference>
<protein>
    <submittedName>
        <fullName evidence="1">Uncharacterized protein</fullName>
    </submittedName>
</protein>
<proteinExistence type="predicted"/>
<keyword evidence="2" id="KW-1185">Reference proteome</keyword>
<sequence>MVVLCFQSIHSPSISYSNFFKRQNLDEYYSRGIIRCGIAEPSGQPAPMGQKTKYNDGLFEKAFMTLFARKMEKFANSPSTNGQKKKGWFDYDYESFVDVSRRVMQGRNRSQQQQVVREVLLSILPPGAPAQVMEVEVNGVKQMSGVRVKKCRYLENSGCVGMCVNMCKIPTQDFFTNEFGLPLTMTPNFEDMSCDMVYGQVPPPIEEDPASKQPCFTDFFLFCYAFTSQDYSAALEKSILFFEGQRSGKLPSNQRLAWRGNSGLSDGSGYHVDLVGGYYDAGDNVKFGLPMAYTTTLLAWSVIEFGSSMHTQLENAKAAVRWGTDYLLKASTATPNTLYVQGFLENTVQEFQIYKAHSDNYICSMIPGTPNFQAQYTPGGLLYKGSGSNLQYVTSSTLLLLTYAKYLRSNGGITSCGTSIITADQIIKHAKQQVDYILGQNPAKMSYMVGFGARYPQHVHHRGSSLPSVHTNPGHIGCNDGFQYLHSGSPNPNLLTGAILGGPDDRDNFADDRHNYQQSEPATYINAPIVGVLAFFSATA</sequence>
<reference evidence="2" key="1">
    <citation type="journal article" date="2023" name="Nat. Plants">
        <title>Single-cell RNA sequencing provides a high-resolution roadmap for understanding the multicellular compartmentation of specialized metabolism.</title>
        <authorList>
            <person name="Sun S."/>
            <person name="Shen X."/>
            <person name="Li Y."/>
            <person name="Li Y."/>
            <person name="Wang S."/>
            <person name="Li R."/>
            <person name="Zhang H."/>
            <person name="Shen G."/>
            <person name="Guo B."/>
            <person name="Wei J."/>
            <person name="Xu J."/>
            <person name="St-Pierre B."/>
            <person name="Chen S."/>
            <person name="Sun C."/>
        </authorList>
    </citation>
    <scope>NUCLEOTIDE SEQUENCE [LARGE SCALE GENOMIC DNA]</scope>
</reference>
<gene>
    <name evidence="1" type="ORF">M9H77_25062</name>
</gene>
<organism evidence="1 2">
    <name type="scientific">Catharanthus roseus</name>
    <name type="common">Madagascar periwinkle</name>
    <name type="synonym">Vinca rosea</name>
    <dbReference type="NCBI Taxonomy" id="4058"/>
    <lineage>
        <taxon>Eukaryota</taxon>
        <taxon>Viridiplantae</taxon>
        <taxon>Streptophyta</taxon>
        <taxon>Embryophyta</taxon>
        <taxon>Tracheophyta</taxon>
        <taxon>Spermatophyta</taxon>
        <taxon>Magnoliopsida</taxon>
        <taxon>eudicotyledons</taxon>
        <taxon>Gunneridae</taxon>
        <taxon>Pentapetalae</taxon>
        <taxon>asterids</taxon>
        <taxon>lamiids</taxon>
        <taxon>Gentianales</taxon>
        <taxon>Apocynaceae</taxon>
        <taxon>Rauvolfioideae</taxon>
        <taxon>Vinceae</taxon>
        <taxon>Catharanthinae</taxon>
        <taxon>Catharanthus</taxon>
    </lineage>
</organism>
<accession>A0ACC0A6P4</accession>